<reference evidence="1 2" key="1">
    <citation type="submission" date="2018-08" db="EMBL/GenBank/DDBJ databases">
        <authorList>
            <person name="Laetsch R D."/>
            <person name="Stevens L."/>
            <person name="Kumar S."/>
            <person name="Blaxter L. M."/>
        </authorList>
    </citation>
    <scope>NUCLEOTIDE SEQUENCE [LARGE SCALE GENOMIC DNA]</scope>
</reference>
<dbReference type="AlphaFoldDB" id="A0A498SI13"/>
<protein>
    <submittedName>
        <fullName evidence="1">Uncharacterized protein</fullName>
    </submittedName>
</protein>
<evidence type="ECO:0000313" key="1">
    <source>
        <dbReference type="EMBL" id="VBB31407.1"/>
    </source>
</evidence>
<name>A0A498SI13_ACAVI</name>
<accession>A0A498SI13</accession>
<keyword evidence="2" id="KW-1185">Reference proteome</keyword>
<organism evidence="1 2">
    <name type="scientific">Acanthocheilonema viteae</name>
    <name type="common">Filarial nematode worm</name>
    <name type="synonym">Dipetalonema viteae</name>
    <dbReference type="NCBI Taxonomy" id="6277"/>
    <lineage>
        <taxon>Eukaryota</taxon>
        <taxon>Metazoa</taxon>
        <taxon>Ecdysozoa</taxon>
        <taxon>Nematoda</taxon>
        <taxon>Chromadorea</taxon>
        <taxon>Rhabditida</taxon>
        <taxon>Spirurina</taxon>
        <taxon>Spiruromorpha</taxon>
        <taxon>Filarioidea</taxon>
        <taxon>Onchocercidae</taxon>
        <taxon>Acanthocheilonema</taxon>
    </lineage>
</organism>
<proteinExistence type="predicted"/>
<gene>
    <name evidence="1" type="ORF">NAV_LOCUS6198</name>
</gene>
<dbReference type="Proteomes" id="UP000276991">
    <property type="component" value="Unassembled WGS sequence"/>
</dbReference>
<dbReference type="EMBL" id="UPTC01001222">
    <property type="protein sequence ID" value="VBB31407.1"/>
    <property type="molecule type" value="Genomic_DNA"/>
</dbReference>
<evidence type="ECO:0000313" key="2">
    <source>
        <dbReference type="Proteomes" id="UP000276991"/>
    </source>
</evidence>
<sequence>MMKCKACVKKKEACIAEIGKLQHREHGHDFPVLVKQWKRIKGWVRGDDLTIGGVEALPTGQQLIPWPYGFGADSLG</sequence>